<dbReference type="Proteomes" id="UP000479190">
    <property type="component" value="Unassembled WGS sequence"/>
</dbReference>
<proteinExistence type="predicted"/>
<dbReference type="EMBL" id="CADCXV010000199">
    <property type="protein sequence ID" value="CAB0028806.1"/>
    <property type="molecule type" value="Genomic_DNA"/>
</dbReference>
<evidence type="ECO:0000256" key="1">
    <source>
        <dbReference type="SAM" id="MobiDB-lite"/>
    </source>
</evidence>
<protein>
    <submittedName>
        <fullName evidence="2">Uncharacterized protein</fullName>
    </submittedName>
</protein>
<organism evidence="2 3">
    <name type="scientific">Trichogramma brassicae</name>
    <dbReference type="NCBI Taxonomy" id="86971"/>
    <lineage>
        <taxon>Eukaryota</taxon>
        <taxon>Metazoa</taxon>
        <taxon>Ecdysozoa</taxon>
        <taxon>Arthropoda</taxon>
        <taxon>Hexapoda</taxon>
        <taxon>Insecta</taxon>
        <taxon>Pterygota</taxon>
        <taxon>Neoptera</taxon>
        <taxon>Endopterygota</taxon>
        <taxon>Hymenoptera</taxon>
        <taxon>Apocrita</taxon>
        <taxon>Proctotrupomorpha</taxon>
        <taxon>Chalcidoidea</taxon>
        <taxon>Trichogrammatidae</taxon>
        <taxon>Trichogramma</taxon>
    </lineage>
</organism>
<keyword evidence="3" id="KW-1185">Reference proteome</keyword>
<dbReference type="AlphaFoldDB" id="A0A6H5HXV5"/>
<sequence>MVQPPIFDPQLSHVSNSTLRRLHTCLRRSPLRIPTCRRARAARAVTWYGTRERPQWPPATMVATRSHENSELDASMTRRLRLRRSPIAQRHTPLP</sequence>
<name>A0A6H5HXV5_9HYME</name>
<feature type="region of interest" description="Disordered" evidence="1">
    <location>
        <begin position="60"/>
        <end position="95"/>
    </location>
</feature>
<accession>A0A6H5HXV5</accession>
<evidence type="ECO:0000313" key="2">
    <source>
        <dbReference type="EMBL" id="CAB0028806.1"/>
    </source>
</evidence>
<gene>
    <name evidence="2" type="ORF">TBRA_LOCUS930</name>
</gene>
<evidence type="ECO:0000313" key="3">
    <source>
        <dbReference type="Proteomes" id="UP000479190"/>
    </source>
</evidence>
<reference evidence="2 3" key="1">
    <citation type="submission" date="2020-02" db="EMBL/GenBank/DDBJ databases">
        <authorList>
            <person name="Ferguson B K."/>
        </authorList>
    </citation>
    <scope>NUCLEOTIDE SEQUENCE [LARGE SCALE GENOMIC DNA]</scope>
</reference>